<reference evidence="1 2" key="1">
    <citation type="submission" date="2018-04" db="EMBL/GenBank/DDBJ databases">
        <title>Massilia violaceinigra sp. nov., a novel purple-pigmented bacterium isolated from Tianshan glacier, Xinjiang, China.</title>
        <authorList>
            <person name="Wang H."/>
        </authorList>
    </citation>
    <scope>NUCLEOTIDE SEQUENCE [LARGE SCALE GENOMIC DNA]</scope>
    <source>
        <strain evidence="1 2">B448-2</strain>
    </source>
</reference>
<evidence type="ECO:0000313" key="1">
    <source>
        <dbReference type="EMBL" id="PWF47751.1"/>
    </source>
</evidence>
<dbReference type="Gene3D" id="2.60.200.60">
    <property type="match status" value="1"/>
</dbReference>
<organism evidence="1 2">
    <name type="scientific">Massilia glaciei</name>
    <dbReference type="NCBI Taxonomy" id="1524097"/>
    <lineage>
        <taxon>Bacteria</taxon>
        <taxon>Pseudomonadati</taxon>
        <taxon>Pseudomonadota</taxon>
        <taxon>Betaproteobacteria</taxon>
        <taxon>Burkholderiales</taxon>
        <taxon>Oxalobacteraceae</taxon>
        <taxon>Telluria group</taxon>
        <taxon>Massilia</taxon>
    </lineage>
</organism>
<evidence type="ECO:0000313" key="2">
    <source>
        <dbReference type="Proteomes" id="UP000241421"/>
    </source>
</evidence>
<dbReference type="AlphaFoldDB" id="A0A2U2HJP6"/>
<comment type="caution">
    <text evidence="1">The sequence shown here is derived from an EMBL/GenBank/DDBJ whole genome shotgun (WGS) entry which is preliminary data.</text>
</comment>
<protein>
    <submittedName>
        <fullName evidence="1">PAAR domain-containing protein</fullName>
    </submittedName>
</protein>
<dbReference type="Pfam" id="PF05488">
    <property type="entry name" value="PAAR_motif"/>
    <property type="match status" value="1"/>
</dbReference>
<gene>
    <name evidence="1" type="ORF">C7C56_013850</name>
</gene>
<keyword evidence="2" id="KW-1185">Reference proteome</keyword>
<dbReference type="EMBL" id="PXWF02000229">
    <property type="protein sequence ID" value="PWF47751.1"/>
    <property type="molecule type" value="Genomic_DNA"/>
</dbReference>
<dbReference type="Proteomes" id="UP000241421">
    <property type="component" value="Unassembled WGS sequence"/>
</dbReference>
<accession>A0A2U2HJP6</accession>
<dbReference type="InterPro" id="IPR008727">
    <property type="entry name" value="PAAR_motif"/>
</dbReference>
<dbReference type="RefSeq" id="WP_106757970.1">
    <property type="nucleotide sequence ID" value="NZ_PXWF02000229.1"/>
</dbReference>
<sequence length="192" mass="19619">MQPFIVQGDKTSHGGTVLVGSPFSDCDGKPIARVGDMVSCPERKGVFPIAEGDQSNIVDGAPVAYDGCKTACGARLVSSQIRTLTEPSSGAAPGASDDGASNGFGSNGFGAIGAGMAAAYQEEELDAAAGRFQGRFQLVDLESGEPISGQAVRVRSTGGQSLTGATDAGCFTQWVERDEAEALAFDYAEKNA</sequence>
<dbReference type="CDD" id="cd14744">
    <property type="entry name" value="PAAR_CT_2"/>
    <property type="match status" value="1"/>
</dbReference>
<name>A0A2U2HJP6_9BURK</name>
<dbReference type="OrthoDB" id="197187at2"/>
<proteinExistence type="predicted"/>